<feature type="transmembrane region" description="Helical" evidence="8">
    <location>
        <begin position="39"/>
        <end position="61"/>
    </location>
</feature>
<dbReference type="Gene3D" id="3.40.390.10">
    <property type="entry name" value="Collagenase (Catalytic Domain)"/>
    <property type="match status" value="1"/>
</dbReference>
<dbReference type="GO" id="GO:0004222">
    <property type="term" value="F:metalloendopeptidase activity"/>
    <property type="evidence" value="ECO:0007669"/>
    <property type="project" value="InterPro"/>
</dbReference>
<gene>
    <name evidence="11" type="primary">ECE2</name>
    <name evidence="11" type="ORF">AWC38_SpisGene11905</name>
</gene>
<dbReference type="InterPro" id="IPR042089">
    <property type="entry name" value="Peptidase_M13_dom_2"/>
</dbReference>
<feature type="domain" description="Peptidase M13 C-terminal" evidence="9">
    <location>
        <begin position="641"/>
        <end position="722"/>
    </location>
</feature>
<evidence type="ECO:0000256" key="3">
    <source>
        <dbReference type="ARBA" id="ARBA00022723"/>
    </source>
</evidence>
<evidence type="ECO:0000256" key="4">
    <source>
        <dbReference type="ARBA" id="ARBA00022801"/>
    </source>
</evidence>
<keyword evidence="4" id="KW-0378">Hydrolase</keyword>
<evidence type="ECO:0000256" key="1">
    <source>
        <dbReference type="ARBA" id="ARBA00001947"/>
    </source>
</evidence>
<keyword evidence="8" id="KW-0472">Membrane</keyword>
<dbReference type="EMBL" id="LSMT01000204">
    <property type="protein sequence ID" value="PFX23559.1"/>
    <property type="molecule type" value="Genomic_DNA"/>
</dbReference>
<sequence>MRIHKNKTMAGIELCSAPSAQSLGVNSTTFRRSQRRVEVCLLSLCGILLLICTVLAVLFAVELSKGSHHDAKPNGTVNGRAVPTASAPFSTSESPVSPRMCNTADCLETAARFTRNMDHSFDPCQDFFHFACGGWIQNNPIPPHKNEYITFMKKIQANNEKLRNMLEDATGEYDDPVMKAKRYYRSCMNEEEVERTTKQQMLELIENLDSWALDNGTWNKTVWNWKTALLKIQATFLHSSPLFTVDVLTNPRNSAKHILKLLPPELSLIREEYLSKNSKRKPAYLEYMTTVGMLLGGQNTTTQQQMNRILEFEEQLARSMPSKTFLYEHEHDTITIRELQNRAPQFQWLQHLNSLFSEYNTTLDGSEGIIVPALEYLRNMAEVLHATDRETLSNYFIWTVLRRLVPFLSKPFREVEANYKRKTSHIQGEAARWLTCITTTNFYRGLTFATGSLFIEKAFDRKMIPLVKEMMEDIRQAFREEVADLSWIDDETRPTVYEKEKAMVEKIGYPEMCVNKTLLGEYYQRLEVDDKRFLLNEVNVSKWYSSQSLSKLRKPSIRGQWYSGPQSVNAYYQREKNEINILAGILQPPYYSGRFAPRAVNFGGIGIILAHELTHGFDNIEADYVYTKRKGKICFQKRKFAFVNGRLTLPENIADNGALKIAFRAYENWLRKHGKEELVPGLDRSSEQMFFLSYAQMWCSSFSPTQIFRRAKADPHALPIYRQVYR</sequence>
<dbReference type="GO" id="GO:0005886">
    <property type="term" value="C:plasma membrane"/>
    <property type="evidence" value="ECO:0007669"/>
    <property type="project" value="TreeGrafter"/>
</dbReference>
<dbReference type="OrthoDB" id="6475849at2759"/>
<evidence type="ECO:0000313" key="12">
    <source>
        <dbReference type="Proteomes" id="UP000225706"/>
    </source>
</evidence>
<evidence type="ECO:0000256" key="6">
    <source>
        <dbReference type="ARBA" id="ARBA00023049"/>
    </source>
</evidence>
<dbReference type="GO" id="GO:0046872">
    <property type="term" value="F:metal ion binding"/>
    <property type="evidence" value="ECO:0007669"/>
    <property type="project" value="UniProtKB-KW"/>
</dbReference>
<evidence type="ECO:0000259" key="10">
    <source>
        <dbReference type="Pfam" id="PF05649"/>
    </source>
</evidence>
<dbReference type="Gene3D" id="1.10.1380.10">
    <property type="entry name" value="Neutral endopeptidase , domain2"/>
    <property type="match status" value="1"/>
</dbReference>
<evidence type="ECO:0000259" key="9">
    <source>
        <dbReference type="Pfam" id="PF01431"/>
    </source>
</evidence>
<evidence type="ECO:0000313" key="11">
    <source>
        <dbReference type="EMBL" id="PFX23559.1"/>
    </source>
</evidence>
<evidence type="ECO:0000256" key="5">
    <source>
        <dbReference type="ARBA" id="ARBA00022833"/>
    </source>
</evidence>
<dbReference type="PROSITE" id="PS51885">
    <property type="entry name" value="NEPRILYSIN"/>
    <property type="match status" value="1"/>
</dbReference>
<protein>
    <submittedName>
        <fullName evidence="11">Endothelin-converting enzyme 2</fullName>
    </submittedName>
</protein>
<keyword evidence="5" id="KW-0862">Zinc</keyword>
<dbReference type="GO" id="GO:0016485">
    <property type="term" value="P:protein processing"/>
    <property type="evidence" value="ECO:0007669"/>
    <property type="project" value="TreeGrafter"/>
</dbReference>
<keyword evidence="3" id="KW-0479">Metal-binding</keyword>
<dbReference type="InterPro" id="IPR008753">
    <property type="entry name" value="Peptidase_M13_N"/>
</dbReference>
<reference evidence="12" key="1">
    <citation type="journal article" date="2017" name="bioRxiv">
        <title>Comparative analysis of the genomes of Stylophora pistillata and Acropora digitifera provides evidence for extensive differences between species of corals.</title>
        <authorList>
            <person name="Voolstra C.R."/>
            <person name="Li Y."/>
            <person name="Liew Y.J."/>
            <person name="Baumgarten S."/>
            <person name="Zoccola D."/>
            <person name="Flot J.-F."/>
            <person name="Tambutte S."/>
            <person name="Allemand D."/>
            <person name="Aranda M."/>
        </authorList>
    </citation>
    <scope>NUCLEOTIDE SEQUENCE [LARGE SCALE GENOMIC DNA]</scope>
</reference>
<dbReference type="Proteomes" id="UP000225706">
    <property type="component" value="Unassembled WGS sequence"/>
</dbReference>
<organism evidence="11 12">
    <name type="scientific">Stylophora pistillata</name>
    <name type="common">Smooth cauliflower coral</name>
    <dbReference type="NCBI Taxonomy" id="50429"/>
    <lineage>
        <taxon>Eukaryota</taxon>
        <taxon>Metazoa</taxon>
        <taxon>Cnidaria</taxon>
        <taxon>Anthozoa</taxon>
        <taxon>Hexacorallia</taxon>
        <taxon>Scleractinia</taxon>
        <taxon>Astrocoeniina</taxon>
        <taxon>Pocilloporidae</taxon>
        <taxon>Stylophora</taxon>
    </lineage>
</organism>
<dbReference type="Pfam" id="PF01431">
    <property type="entry name" value="Peptidase_M13"/>
    <property type="match status" value="2"/>
</dbReference>
<comment type="caution">
    <text evidence="11">The sequence shown here is derived from an EMBL/GenBank/DDBJ whole genome shotgun (WGS) entry which is preliminary data.</text>
</comment>
<feature type="domain" description="Peptidase M13 C-terminal" evidence="9">
    <location>
        <begin position="569"/>
        <end position="624"/>
    </location>
</feature>
<keyword evidence="8" id="KW-0812">Transmembrane</keyword>
<keyword evidence="6" id="KW-0482">Metalloprotease</keyword>
<keyword evidence="8" id="KW-1133">Transmembrane helix</keyword>
<dbReference type="AlphaFoldDB" id="A0A2B4S3E2"/>
<proteinExistence type="predicted"/>
<keyword evidence="2" id="KW-0645">Protease</keyword>
<feature type="region of interest" description="Disordered" evidence="7">
    <location>
        <begin position="67"/>
        <end position="93"/>
    </location>
</feature>
<comment type="cofactor">
    <cofactor evidence="1">
        <name>Zn(2+)</name>
        <dbReference type="ChEBI" id="CHEBI:29105"/>
    </cofactor>
</comment>
<feature type="domain" description="Peptidase M13 N-terminal" evidence="10">
    <location>
        <begin position="123"/>
        <end position="510"/>
    </location>
</feature>
<dbReference type="InterPro" id="IPR000718">
    <property type="entry name" value="Peptidase_M13"/>
</dbReference>
<evidence type="ECO:0000256" key="2">
    <source>
        <dbReference type="ARBA" id="ARBA00022670"/>
    </source>
</evidence>
<dbReference type="PRINTS" id="PR00786">
    <property type="entry name" value="NEPRILYSIN"/>
</dbReference>
<evidence type="ECO:0000256" key="7">
    <source>
        <dbReference type="SAM" id="MobiDB-lite"/>
    </source>
</evidence>
<name>A0A2B4S3E2_STYPI</name>
<dbReference type="SUPFAM" id="SSF55486">
    <property type="entry name" value="Metalloproteases ('zincins'), catalytic domain"/>
    <property type="match status" value="1"/>
</dbReference>
<dbReference type="InterPro" id="IPR018497">
    <property type="entry name" value="Peptidase_M13_C"/>
</dbReference>
<dbReference type="InterPro" id="IPR024079">
    <property type="entry name" value="MetalloPept_cat_dom_sf"/>
</dbReference>
<dbReference type="PANTHER" id="PTHR11733">
    <property type="entry name" value="ZINC METALLOPROTEASE FAMILY M13 NEPRILYSIN-RELATED"/>
    <property type="match status" value="1"/>
</dbReference>
<keyword evidence="12" id="KW-1185">Reference proteome</keyword>
<dbReference type="CDD" id="cd08662">
    <property type="entry name" value="M13"/>
    <property type="match status" value="1"/>
</dbReference>
<dbReference type="PANTHER" id="PTHR11733:SF240">
    <property type="entry name" value="GH14155P-RELATED"/>
    <property type="match status" value="1"/>
</dbReference>
<accession>A0A2B4S3E2</accession>
<dbReference type="Pfam" id="PF05649">
    <property type="entry name" value="Peptidase_M13_N"/>
    <property type="match status" value="1"/>
</dbReference>
<evidence type="ECO:0000256" key="8">
    <source>
        <dbReference type="SAM" id="Phobius"/>
    </source>
</evidence>